<dbReference type="PANTHER" id="PTHR47577">
    <property type="entry name" value="THAP DOMAIN-CONTAINING PROTEIN 6"/>
    <property type="match status" value="1"/>
</dbReference>
<gene>
    <name evidence="2" type="ORF">PoB_005157000</name>
</gene>
<reference evidence="2 3" key="1">
    <citation type="journal article" date="2021" name="Elife">
        <title>Chloroplast acquisition without the gene transfer in kleptoplastic sea slugs, Plakobranchus ocellatus.</title>
        <authorList>
            <person name="Maeda T."/>
            <person name="Takahashi S."/>
            <person name="Yoshida T."/>
            <person name="Shimamura S."/>
            <person name="Takaki Y."/>
            <person name="Nagai Y."/>
            <person name="Toyoda A."/>
            <person name="Suzuki Y."/>
            <person name="Arimoto A."/>
            <person name="Ishii H."/>
            <person name="Satoh N."/>
            <person name="Nishiyama T."/>
            <person name="Hasebe M."/>
            <person name="Maruyama T."/>
            <person name="Minagawa J."/>
            <person name="Obokata J."/>
            <person name="Shigenobu S."/>
        </authorList>
    </citation>
    <scope>NUCLEOTIDE SEQUENCE [LARGE SCALE GENOMIC DNA]</scope>
</reference>
<organism evidence="2 3">
    <name type="scientific">Plakobranchus ocellatus</name>
    <dbReference type="NCBI Taxonomy" id="259542"/>
    <lineage>
        <taxon>Eukaryota</taxon>
        <taxon>Metazoa</taxon>
        <taxon>Spiralia</taxon>
        <taxon>Lophotrochozoa</taxon>
        <taxon>Mollusca</taxon>
        <taxon>Gastropoda</taxon>
        <taxon>Heterobranchia</taxon>
        <taxon>Euthyneura</taxon>
        <taxon>Panpulmonata</taxon>
        <taxon>Sacoglossa</taxon>
        <taxon>Placobranchoidea</taxon>
        <taxon>Plakobranchidae</taxon>
        <taxon>Plakobranchus</taxon>
    </lineage>
</organism>
<name>A0AAV4C115_9GAST</name>
<evidence type="ECO:0000313" key="2">
    <source>
        <dbReference type="EMBL" id="GFO25065.1"/>
    </source>
</evidence>
<dbReference type="AlphaFoldDB" id="A0AAV4C115"/>
<keyword evidence="3" id="KW-1185">Reference proteome</keyword>
<dbReference type="PANTHER" id="PTHR47577:SF2">
    <property type="entry name" value="THAP DOMAIN CONTAINING 9"/>
    <property type="match status" value="1"/>
</dbReference>
<evidence type="ECO:0000259" key="1">
    <source>
        <dbReference type="Pfam" id="PF21788"/>
    </source>
</evidence>
<sequence>MMEPAKLSHGATSKHSTSFSLYLANKLSSKHTSFEIVKMKVSVAAQTLSSSVDTALDHLRDDLHIPAFHGSKPTYHLEIFFSKIRRRGGWNNNPSTEQFRHSLRILLHQNEVKAPFSGNTIQLDETEDIFVEDTAGRRKSPRIDAEFVVQAENLESAVLFADNEWQTSCLVYTAGFICRRLTKKKSNVVNARQHLKTTWQQTTGGSVS</sequence>
<dbReference type="Proteomes" id="UP000735302">
    <property type="component" value="Unassembled WGS sequence"/>
</dbReference>
<dbReference type="InterPro" id="IPR048366">
    <property type="entry name" value="TNP-like_GBD"/>
</dbReference>
<comment type="caution">
    <text evidence="2">The sequence shown here is derived from an EMBL/GenBank/DDBJ whole genome shotgun (WGS) entry which is preliminary data.</text>
</comment>
<proteinExistence type="predicted"/>
<accession>A0AAV4C115</accession>
<protein>
    <submittedName>
        <fullName evidence="2">THAP domain-containing protein 9</fullName>
    </submittedName>
</protein>
<dbReference type="EMBL" id="BLXT01005682">
    <property type="protein sequence ID" value="GFO25065.1"/>
    <property type="molecule type" value="Genomic_DNA"/>
</dbReference>
<dbReference type="Pfam" id="PF21788">
    <property type="entry name" value="TNP-like_GBD"/>
    <property type="match status" value="1"/>
</dbReference>
<feature type="domain" description="Transposable element P transposase-like GTP-binding insertion" evidence="1">
    <location>
        <begin position="21"/>
        <end position="77"/>
    </location>
</feature>
<evidence type="ECO:0000313" key="3">
    <source>
        <dbReference type="Proteomes" id="UP000735302"/>
    </source>
</evidence>